<dbReference type="EMBL" id="JARQZJ010000096">
    <property type="protein sequence ID" value="KAK9885585.1"/>
    <property type="molecule type" value="Genomic_DNA"/>
</dbReference>
<sequence length="86" mass="9570">MKLLLLITQKSSTGLPTKFTEFLPPLCKEISVTDIVSKFLVKKLSLLCIILVIASITIRELHCDTFLNEIPIGLSGKLELSMRIPT</sequence>
<keyword evidence="2" id="KW-1185">Reference proteome</keyword>
<dbReference type="AlphaFoldDB" id="A0AAW1UWT9"/>
<proteinExistence type="predicted"/>
<dbReference type="Proteomes" id="UP001431783">
    <property type="component" value="Unassembled WGS sequence"/>
</dbReference>
<evidence type="ECO:0000313" key="2">
    <source>
        <dbReference type="Proteomes" id="UP001431783"/>
    </source>
</evidence>
<evidence type="ECO:0000313" key="1">
    <source>
        <dbReference type="EMBL" id="KAK9885585.1"/>
    </source>
</evidence>
<protein>
    <submittedName>
        <fullName evidence="1">Uncharacterized protein</fullName>
    </submittedName>
</protein>
<reference evidence="1 2" key="1">
    <citation type="submission" date="2023-03" db="EMBL/GenBank/DDBJ databases">
        <title>Genome insight into feeding habits of ladybird beetles.</title>
        <authorList>
            <person name="Li H.-S."/>
            <person name="Huang Y.-H."/>
            <person name="Pang H."/>
        </authorList>
    </citation>
    <scope>NUCLEOTIDE SEQUENCE [LARGE SCALE GENOMIC DNA]</scope>
    <source>
        <strain evidence="1">SYSU_2023b</strain>
        <tissue evidence="1">Whole body</tissue>
    </source>
</reference>
<gene>
    <name evidence="1" type="ORF">WA026_012343</name>
</gene>
<accession>A0AAW1UWT9</accession>
<organism evidence="1 2">
    <name type="scientific">Henosepilachna vigintioctopunctata</name>
    <dbReference type="NCBI Taxonomy" id="420089"/>
    <lineage>
        <taxon>Eukaryota</taxon>
        <taxon>Metazoa</taxon>
        <taxon>Ecdysozoa</taxon>
        <taxon>Arthropoda</taxon>
        <taxon>Hexapoda</taxon>
        <taxon>Insecta</taxon>
        <taxon>Pterygota</taxon>
        <taxon>Neoptera</taxon>
        <taxon>Endopterygota</taxon>
        <taxon>Coleoptera</taxon>
        <taxon>Polyphaga</taxon>
        <taxon>Cucujiformia</taxon>
        <taxon>Coccinelloidea</taxon>
        <taxon>Coccinellidae</taxon>
        <taxon>Epilachninae</taxon>
        <taxon>Epilachnini</taxon>
        <taxon>Henosepilachna</taxon>
    </lineage>
</organism>
<comment type="caution">
    <text evidence="1">The sequence shown here is derived from an EMBL/GenBank/DDBJ whole genome shotgun (WGS) entry which is preliminary data.</text>
</comment>
<name>A0AAW1UWT9_9CUCU</name>